<name>A0AA36D1S7_9BILA</name>
<dbReference type="InterPro" id="IPR006582">
    <property type="entry name" value="MD_domain"/>
</dbReference>
<accession>A0AA36D1S7</accession>
<dbReference type="InterPro" id="IPR001304">
    <property type="entry name" value="C-type_lectin-like"/>
</dbReference>
<dbReference type="InterPro" id="IPR016186">
    <property type="entry name" value="C-type_lectin-like/link_sf"/>
</dbReference>
<dbReference type="InterPro" id="IPR000742">
    <property type="entry name" value="EGF"/>
</dbReference>
<feature type="signal peptide" evidence="3">
    <location>
        <begin position="1"/>
        <end position="16"/>
    </location>
</feature>
<feature type="non-terminal residue" evidence="6">
    <location>
        <position position="1"/>
    </location>
</feature>
<dbReference type="EMBL" id="CATQJA010002655">
    <property type="protein sequence ID" value="CAJ0579126.1"/>
    <property type="molecule type" value="Genomic_DNA"/>
</dbReference>
<proteinExistence type="predicted"/>
<feature type="domain" description="EGF-like" evidence="4">
    <location>
        <begin position="381"/>
        <end position="414"/>
    </location>
</feature>
<dbReference type="InterPro" id="IPR036465">
    <property type="entry name" value="vWFA_dom_sf"/>
</dbReference>
<evidence type="ECO:0000256" key="2">
    <source>
        <dbReference type="SAM" id="MobiDB-lite"/>
    </source>
</evidence>
<feature type="disulfide bond" evidence="1">
    <location>
        <begin position="404"/>
        <end position="413"/>
    </location>
</feature>
<gene>
    <name evidence="6" type="ORF">MSPICULIGERA_LOCUS17356</name>
</gene>
<comment type="caution">
    <text evidence="6">The sequence shown here is derived from an EMBL/GenBank/DDBJ whole genome shotgun (WGS) entry which is preliminary data.</text>
</comment>
<dbReference type="Pfam" id="PF24415">
    <property type="entry name" value="Ig_Irg-7"/>
    <property type="match status" value="2"/>
</dbReference>
<dbReference type="Proteomes" id="UP001177023">
    <property type="component" value="Unassembled WGS sequence"/>
</dbReference>
<evidence type="ECO:0000256" key="3">
    <source>
        <dbReference type="SAM" id="SignalP"/>
    </source>
</evidence>
<evidence type="ECO:0000259" key="4">
    <source>
        <dbReference type="PROSITE" id="PS50026"/>
    </source>
</evidence>
<feature type="domain" description="C-type lectin" evidence="5">
    <location>
        <begin position="1209"/>
        <end position="1330"/>
    </location>
</feature>
<dbReference type="SUPFAM" id="SSF53300">
    <property type="entry name" value="vWA-like"/>
    <property type="match status" value="1"/>
</dbReference>
<feature type="disulfide bond" evidence="1">
    <location>
        <begin position="1546"/>
        <end position="1555"/>
    </location>
</feature>
<dbReference type="CDD" id="cd00037">
    <property type="entry name" value="CLECT"/>
    <property type="match status" value="1"/>
</dbReference>
<evidence type="ECO:0000313" key="6">
    <source>
        <dbReference type="EMBL" id="CAJ0579126.1"/>
    </source>
</evidence>
<feature type="chain" id="PRO_5041317407" evidence="3">
    <location>
        <begin position="17"/>
        <end position="2209"/>
    </location>
</feature>
<dbReference type="CDD" id="cd00054">
    <property type="entry name" value="EGF_CA"/>
    <property type="match status" value="1"/>
</dbReference>
<dbReference type="Pfam" id="PF00059">
    <property type="entry name" value="Lectin_C"/>
    <property type="match status" value="1"/>
</dbReference>
<dbReference type="PROSITE" id="PS50026">
    <property type="entry name" value="EGF_3"/>
    <property type="match status" value="3"/>
</dbReference>
<feature type="domain" description="EGF-like" evidence="4">
    <location>
        <begin position="874"/>
        <end position="907"/>
    </location>
</feature>
<dbReference type="PROSITE" id="PS01186">
    <property type="entry name" value="EGF_2"/>
    <property type="match status" value="3"/>
</dbReference>
<dbReference type="Gene3D" id="2.10.25.10">
    <property type="entry name" value="Laminin"/>
    <property type="match status" value="3"/>
</dbReference>
<dbReference type="PROSITE" id="PS50041">
    <property type="entry name" value="C_TYPE_LECTIN_2"/>
    <property type="match status" value="1"/>
</dbReference>
<dbReference type="PANTHER" id="PTHR47324:SF1">
    <property type="entry name" value="EGF-LIKE DOMAIN-CONTAINING PROTEIN-RELATED"/>
    <property type="match status" value="1"/>
</dbReference>
<dbReference type="PROSITE" id="PS00022">
    <property type="entry name" value="EGF_1"/>
    <property type="match status" value="3"/>
</dbReference>
<evidence type="ECO:0000313" key="7">
    <source>
        <dbReference type="Proteomes" id="UP001177023"/>
    </source>
</evidence>
<dbReference type="SMART" id="SM00604">
    <property type="entry name" value="MD"/>
    <property type="match status" value="3"/>
</dbReference>
<dbReference type="InterPro" id="IPR057085">
    <property type="entry name" value="Ig_Irg-7"/>
</dbReference>
<feature type="domain" description="EGF-like" evidence="4">
    <location>
        <begin position="1522"/>
        <end position="1556"/>
    </location>
</feature>
<dbReference type="SUPFAM" id="SSF56436">
    <property type="entry name" value="C-type lectin-like"/>
    <property type="match status" value="1"/>
</dbReference>
<feature type="region of interest" description="Disordered" evidence="2">
    <location>
        <begin position="1976"/>
        <end position="1996"/>
    </location>
</feature>
<dbReference type="PANTHER" id="PTHR47324">
    <property type="entry name" value="PROTEIN IRG-7-RELATED"/>
    <property type="match status" value="1"/>
</dbReference>
<organism evidence="6 7">
    <name type="scientific">Mesorhabditis spiculigera</name>
    <dbReference type="NCBI Taxonomy" id="96644"/>
    <lineage>
        <taxon>Eukaryota</taxon>
        <taxon>Metazoa</taxon>
        <taxon>Ecdysozoa</taxon>
        <taxon>Nematoda</taxon>
        <taxon>Chromadorea</taxon>
        <taxon>Rhabditida</taxon>
        <taxon>Rhabditina</taxon>
        <taxon>Rhabditomorpha</taxon>
        <taxon>Rhabditoidea</taxon>
        <taxon>Rhabditidae</taxon>
        <taxon>Mesorhabditinae</taxon>
        <taxon>Mesorhabditis</taxon>
    </lineage>
</organism>
<dbReference type="Gene3D" id="3.10.100.10">
    <property type="entry name" value="Mannose-Binding Protein A, subunit A"/>
    <property type="match status" value="1"/>
</dbReference>
<dbReference type="Pfam" id="PF23623">
    <property type="entry name" value="GBD_IRG7_N"/>
    <property type="match status" value="1"/>
</dbReference>
<keyword evidence="7" id="KW-1185">Reference proteome</keyword>
<dbReference type="Gene3D" id="3.40.50.410">
    <property type="entry name" value="von Willebrand factor, type A domain"/>
    <property type="match status" value="1"/>
</dbReference>
<dbReference type="InterPro" id="IPR016187">
    <property type="entry name" value="CTDL_fold"/>
</dbReference>
<protein>
    <submittedName>
        <fullName evidence="6">Uncharacterized protein</fullName>
    </submittedName>
</protein>
<keyword evidence="1" id="KW-0245">EGF-like domain</keyword>
<dbReference type="InterPro" id="IPR057086">
    <property type="entry name" value="GBD_Irg-7_N"/>
</dbReference>
<evidence type="ECO:0000259" key="5">
    <source>
        <dbReference type="PROSITE" id="PS50041"/>
    </source>
</evidence>
<dbReference type="SMART" id="SM00181">
    <property type="entry name" value="EGF"/>
    <property type="match status" value="4"/>
</dbReference>
<feature type="disulfide bond" evidence="1">
    <location>
        <begin position="897"/>
        <end position="906"/>
    </location>
</feature>
<dbReference type="InterPro" id="IPR053295">
    <property type="entry name" value="Innate_immunity_reg"/>
</dbReference>
<reference evidence="6" key="1">
    <citation type="submission" date="2023-06" db="EMBL/GenBank/DDBJ databases">
        <authorList>
            <person name="Delattre M."/>
        </authorList>
    </citation>
    <scope>NUCLEOTIDE SEQUENCE</scope>
    <source>
        <strain evidence="6">AF72</strain>
    </source>
</reference>
<sequence length="2209" mass="243889">MRYGWLLLSAAVVALAAREDSEAIKRVLSTWNDGPIVYADHWKTRQQEEAVQEPFENDDFIDIVNHGRSKRSIHPFLEAVLPNSNAAVLSSRFCERPGYTGEYCQYPICIETNQRVVDRPATDGDGAYIDAGFLGANCTRTHVTVVDDEMYDIIVTITSDGNIQPGFDLEDSTGKRYFANIVLERTPTTISAMYTTLPPNTYQLVPDVGVPNAACYFEIRAKTMLAVEGGFITGEDWQTERSDYPDLKYTYQYTLNTFVAHPSNMRHPGQLAVVSIMAGGNQASRSQPLRTRYGCGYEYYYESFFCQNLGEHIWLVEGVTWRGNPFRRMGVFSCLYNTNRPTLAPTGSTPAPTNPTSCANGGLLVTNPDGSAFCVCRGLWQGATCSQLVCMNGGQDRGGIACVCPNGFIGTHCQDVVCSDRGQDNFYVDKPSLVFVVRVRSQLQNVLDQALAAIQKVVNVIEAWDPEYVTNFGAVFYLDGKLIHAASYRGISSFSGAWNHYAANVTNNGGNCTDLEFSFIAQALQGLEISPRSKIYVITDSMPQDYGDNLETVFQLDSYFRVPIFFMYIEASPGQACTPDIHDPGFRAMDEIAQRTEGLAFYVTNRTSVSDLLYNHIWATFYRTQLLALDDLEVCSMQSLWKSISIDTTLDQLIIVARGTGLTLAISGEGVINPKLLYSGNDIYIWSADGIVAGNYFFNVLSSQALSSCSYRIFQRAYHQASFGNPQFEMFWKFSQNINFDGFWQQPVVGNPMSIGIHLTNFPDRIPPQYVQAELLITATRGGAPIDIYSSNGIWRDGCDYNFYFPPFTCRTGNENLHFQFFTRDALGFTIQRAGNMYCTEYHPTFAPPGGCQNGGVPDPMGNNQTCYCPPGYTGQFCEQLVCWNGGTPLGFGFCACPPGFMGTHCETLSCIEKGPPPQIMTQFVDMVFAIELTTTAYAQIVNLNKMFPEILRDTVSHHPEWIRNFVLIGFNSTWGGTIATANSFQPQNVVQALQNIASNYNQLDSSTDACNGTTVEAWHAMAQAIIQRNIRPGSYINLFIASAPEQSRNLPEIIEMYEAVLDYKVKITAVVAYNNVNGGSYLCNNTWNTFELIHDLCRYSNGESYNLQQAVVEGFVRTIPMKFMQGVVAHRRYDNCVGTQYISVPVDAYAQSLLIAVQGYQAQVELYNGYNRLQIAPNFRPLTNAQDSVSGWNFFTQRASCDPDWDPVGDYCMLFSYPSQDYATAQAICRNGGGMLADDLTADKHAYLVSHGAGLKFWFGLNNQNQTGWQWDRENGVPPVSWNASGINYWNGGSPPTDNTKLCGFFDSSSGTNNWNGDSCQVAKSFVCQKHLYDWNYQPNRIDDDDMPAGKYYVKVTTKQPPTDGSTTLGPGCFIDVRVQSHLQIYGGYTEDSHADFPDPSPVSQSTQNRLVTFVDSAASFQQRTPILTHGLIFSAHNETMWDAVTYQPRVLCSLDWISQPFTCPDADNADNLFAVYHMGEDEYGHTFQRIVNGHCQKPSITCGNGGLRYNGSCVCTEYWQGKQCSTPICVNGGYLDMTNTRCLCPDGFEGPACQYEACINPQNYTFDTSGSTLTVILEVTQNNKDNANNFVNGLNAALNTITSMRYKNYLLVTFNSNGVVFNQNFSSTTGLLASISSQINAISNTGSCNLPIFGAIGAAFQNPNLRYGGDILLVASSVPSDTDQRWSTILMLNGASPKIHYFYSATSTCFNGAEMPTTDDAWHLQRVAYATDGNNFFTNKDQIQKAITVYLPSIATLSNTLSHPTYFSNFTCETPTNWYLQIDNDSTDIYISVSNDVASISVVDPRGNQLPPDVLYSYGSQKYYHIHKNEAGTYLFTTSGPGACYVNIQAIGGPQAWAGFVQPTAADPTGAHTDQTSLTAVAGVKNVAVFHMYQLGQDRRSRGILNYFEMYDPVSMKAVYGELYRRDKCHFEYYSDPFDCTANEGFYMTIHGVDQVGQTFQRHVVAFCLPAGSTTAGPTTSPNTGTTPSTTTTTTVTTTTTAYTGTTMTTTPGIQTTTSDVLANRVVDIVFVIDSSATAQSKWADAINVAGSRDGEFPVAPLSSITSTDALFKALSDIQNYYNDFGATGQYTGQALELVSGQYTKPSDGYNPNTNNHWVIYLTSAASITDTDDAKRNANYLKSFKYYSIAGVSYGDGSMDRASLQLVTGGTQCSFVPSDQNALMTTIVMNLQNLIFDNDGTACMSTS</sequence>
<keyword evidence="1" id="KW-1015">Disulfide bond</keyword>
<dbReference type="SMART" id="SM00034">
    <property type="entry name" value="CLECT"/>
    <property type="match status" value="1"/>
</dbReference>
<keyword evidence="3" id="KW-0732">Signal</keyword>
<comment type="caution">
    <text evidence="1">Lacks conserved residue(s) required for the propagation of feature annotation.</text>
</comment>
<evidence type="ECO:0000256" key="1">
    <source>
        <dbReference type="PROSITE-ProRule" id="PRU00076"/>
    </source>
</evidence>